<sequence>MEYSRAGDGRAGDTEGHQHWRLTSNESIQDDHLRRPLQHAGHIPSSAATQVASIIRLTKEKSPTSVMKSNALPTLQDSNLDRHERHKTMKIVIRSQGQTEDFKGIQKLPIYNCVARRTGLLHKCKWASISRLTNRCIRAC</sequence>
<evidence type="ECO:0000313" key="2">
    <source>
        <dbReference type="EMBL" id="TID14433.1"/>
    </source>
</evidence>
<evidence type="ECO:0000313" key="3">
    <source>
        <dbReference type="Proteomes" id="UP000298493"/>
    </source>
</evidence>
<evidence type="ECO:0000256" key="1">
    <source>
        <dbReference type="SAM" id="MobiDB-lite"/>
    </source>
</evidence>
<feature type="compositionally biased region" description="Basic and acidic residues" evidence="1">
    <location>
        <begin position="1"/>
        <end position="18"/>
    </location>
</feature>
<name>A0A4Z1NNZ3_9PEZI</name>
<feature type="region of interest" description="Disordered" evidence="1">
    <location>
        <begin position="62"/>
        <end position="81"/>
    </location>
</feature>
<keyword evidence="3" id="KW-1185">Reference proteome</keyword>
<dbReference type="Proteomes" id="UP000298493">
    <property type="component" value="Unassembled WGS sequence"/>
</dbReference>
<reference evidence="2 3" key="1">
    <citation type="submission" date="2019-04" db="EMBL/GenBank/DDBJ databases">
        <title>High contiguity whole genome sequence and gene annotation resource for two Venturia nashicola isolates.</title>
        <authorList>
            <person name="Prokchorchik M."/>
            <person name="Won K."/>
            <person name="Lee Y."/>
            <person name="Choi E.D."/>
            <person name="Segonzac C."/>
            <person name="Sohn K.H."/>
        </authorList>
    </citation>
    <scope>NUCLEOTIDE SEQUENCE [LARGE SCALE GENOMIC DNA]</scope>
    <source>
        <strain evidence="2 3">PRI2</strain>
    </source>
</reference>
<proteinExistence type="predicted"/>
<feature type="compositionally biased region" description="Polar residues" evidence="1">
    <location>
        <begin position="63"/>
        <end position="78"/>
    </location>
</feature>
<comment type="caution">
    <text evidence="2">The sequence shown here is derived from an EMBL/GenBank/DDBJ whole genome shotgun (WGS) entry which is preliminary data.</text>
</comment>
<feature type="region of interest" description="Disordered" evidence="1">
    <location>
        <begin position="1"/>
        <end position="22"/>
    </location>
</feature>
<organism evidence="2 3">
    <name type="scientific">Venturia nashicola</name>
    <dbReference type="NCBI Taxonomy" id="86259"/>
    <lineage>
        <taxon>Eukaryota</taxon>
        <taxon>Fungi</taxon>
        <taxon>Dikarya</taxon>
        <taxon>Ascomycota</taxon>
        <taxon>Pezizomycotina</taxon>
        <taxon>Dothideomycetes</taxon>
        <taxon>Pleosporomycetidae</taxon>
        <taxon>Venturiales</taxon>
        <taxon>Venturiaceae</taxon>
        <taxon>Venturia</taxon>
    </lineage>
</organism>
<protein>
    <submittedName>
        <fullName evidence="2">Uncharacterized protein</fullName>
    </submittedName>
</protein>
<gene>
    <name evidence="2" type="ORF">E6O75_ATG09512</name>
</gene>
<dbReference type="EMBL" id="SNSC02000023">
    <property type="protein sequence ID" value="TID14433.1"/>
    <property type="molecule type" value="Genomic_DNA"/>
</dbReference>
<accession>A0A4Z1NNZ3</accession>
<dbReference type="AlphaFoldDB" id="A0A4Z1NNZ3"/>